<sequence length="628" mass="68111">MTRVKKSPPRWREKSGAGVLRAWSALSLGLEAAPAKLACFTLLSLVGGALPVLVGWLTKLVIDRLSERATESGLLALGLALAVAGILQAVLPHAVGYLQAEIGRDIGVLAQGRLFASLSRFTGLQRFEDPVFHDRLRLAKQSGRTAPFDVVSGTLGCLRACVTTGGFLGSLLALAPLMAAAVLISSVPVLVAELVLSRRRARLLWQISPRERREFFYDQLLSNVDAAKEIRLFGIGGFLMDRLQRERREANAATRRMDRRELTTQSALSLLAALVSGAGLLWAVISAVNGRLTLGDVAIFIAAVAGVQVSTAQFAGDFARAHHAVTLFTHYQAVIDAEPDLAQASRPHACDPLEHSIELRDVWFRYADDQPWVLEGVSLRIPMGSSAALVGLNGSGKSTLVKLLCRFYDPTRGAIMWDGVDIRDMDAAQLRHRLTAVFQDFMHYDLSAHENIALGDLEHLGDTGRVTDAARRAGAHETIAALPKGYDTLVTRMFFPDNDNEDADSSSGVLLSGGQFQRLALARGLIREGRDFLILDEPASGLDAQSEHAMNRSLQEFHHGRTSLLISHRLGSVREANRIFVLSEGRIVEEGDHASLMASHGVYAQLFTLQAAGYADELRPAAVTLDAS</sequence>
<evidence type="ECO:0000256" key="2">
    <source>
        <dbReference type="ARBA" id="ARBA00022692"/>
    </source>
</evidence>
<keyword evidence="3" id="KW-0547">Nucleotide-binding</keyword>
<dbReference type="InterPro" id="IPR027417">
    <property type="entry name" value="P-loop_NTPase"/>
</dbReference>
<organism evidence="10 11">
    <name type="scientific">Streptomyces fragilis</name>
    <dbReference type="NCBI Taxonomy" id="67301"/>
    <lineage>
        <taxon>Bacteria</taxon>
        <taxon>Bacillati</taxon>
        <taxon>Actinomycetota</taxon>
        <taxon>Actinomycetes</taxon>
        <taxon>Kitasatosporales</taxon>
        <taxon>Streptomycetaceae</taxon>
        <taxon>Streptomyces</taxon>
    </lineage>
</organism>
<feature type="transmembrane region" description="Helical" evidence="7">
    <location>
        <begin position="74"/>
        <end position="91"/>
    </location>
</feature>
<dbReference type="InterPro" id="IPR039421">
    <property type="entry name" value="Type_1_exporter"/>
</dbReference>
<dbReference type="PROSITE" id="PS00211">
    <property type="entry name" value="ABC_TRANSPORTER_1"/>
    <property type="match status" value="1"/>
</dbReference>
<dbReference type="InterPro" id="IPR036640">
    <property type="entry name" value="ABC1_TM_sf"/>
</dbReference>
<evidence type="ECO:0000313" key="10">
    <source>
        <dbReference type="EMBL" id="MEU3553552.1"/>
    </source>
</evidence>
<accession>A0ABV2YCU2</accession>
<evidence type="ECO:0000259" key="8">
    <source>
        <dbReference type="PROSITE" id="PS50893"/>
    </source>
</evidence>
<reference evidence="10 11" key="1">
    <citation type="submission" date="2024-06" db="EMBL/GenBank/DDBJ databases">
        <title>The Natural Products Discovery Center: Release of the First 8490 Sequenced Strains for Exploring Actinobacteria Biosynthetic Diversity.</title>
        <authorList>
            <person name="Kalkreuter E."/>
            <person name="Kautsar S.A."/>
            <person name="Yang D."/>
            <person name="Bader C.D."/>
            <person name="Teijaro C.N."/>
            <person name="Fluegel L."/>
            <person name="Davis C.M."/>
            <person name="Simpson J.R."/>
            <person name="Lauterbach L."/>
            <person name="Steele A.D."/>
            <person name="Gui C."/>
            <person name="Meng S."/>
            <person name="Li G."/>
            <person name="Viehrig K."/>
            <person name="Ye F."/>
            <person name="Su P."/>
            <person name="Kiefer A.F."/>
            <person name="Nichols A."/>
            <person name="Cepeda A.J."/>
            <person name="Yan W."/>
            <person name="Fan B."/>
            <person name="Jiang Y."/>
            <person name="Adhikari A."/>
            <person name="Zheng C.-J."/>
            <person name="Schuster L."/>
            <person name="Cowan T.M."/>
            <person name="Smanski M.J."/>
            <person name="Chevrette M.G."/>
            <person name="De Carvalho L.P.S."/>
            <person name="Shen B."/>
        </authorList>
    </citation>
    <scope>NUCLEOTIDE SEQUENCE [LARGE SCALE GENOMIC DNA]</scope>
    <source>
        <strain evidence="10 11">NPDC038104</strain>
    </source>
</reference>
<evidence type="ECO:0000256" key="4">
    <source>
        <dbReference type="ARBA" id="ARBA00022840"/>
    </source>
</evidence>
<keyword evidence="2 7" id="KW-0812">Transmembrane</keyword>
<dbReference type="Pfam" id="PF00005">
    <property type="entry name" value="ABC_tran"/>
    <property type="match status" value="1"/>
</dbReference>
<dbReference type="SMART" id="SM00382">
    <property type="entry name" value="AAA"/>
    <property type="match status" value="1"/>
</dbReference>
<evidence type="ECO:0000256" key="7">
    <source>
        <dbReference type="SAM" id="Phobius"/>
    </source>
</evidence>
<dbReference type="Gene3D" id="3.40.50.300">
    <property type="entry name" value="P-loop containing nucleotide triphosphate hydrolases"/>
    <property type="match status" value="1"/>
</dbReference>
<dbReference type="SUPFAM" id="SSF52540">
    <property type="entry name" value="P-loop containing nucleoside triphosphate hydrolases"/>
    <property type="match status" value="1"/>
</dbReference>
<proteinExistence type="predicted"/>
<evidence type="ECO:0000313" key="11">
    <source>
        <dbReference type="Proteomes" id="UP001550850"/>
    </source>
</evidence>
<feature type="transmembrane region" description="Helical" evidence="7">
    <location>
        <begin position="173"/>
        <end position="196"/>
    </location>
</feature>
<dbReference type="InterPro" id="IPR003439">
    <property type="entry name" value="ABC_transporter-like_ATP-bd"/>
</dbReference>
<dbReference type="PROSITE" id="PS50893">
    <property type="entry name" value="ABC_TRANSPORTER_2"/>
    <property type="match status" value="1"/>
</dbReference>
<dbReference type="PANTHER" id="PTHR43394">
    <property type="entry name" value="ATP-DEPENDENT PERMEASE MDL1, MITOCHONDRIAL"/>
    <property type="match status" value="1"/>
</dbReference>
<comment type="caution">
    <text evidence="10">The sequence shown here is derived from an EMBL/GenBank/DDBJ whole genome shotgun (WGS) entry which is preliminary data.</text>
</comment>
<keyword evidence="6 7" id="KW-0472">Membrane</keyword>
<comment type="subcellular location">
    <subcellularLocation>
        <location evidence="1">Cell membrane</location>
        <topology evidence="1">Multi-pass membrane protein</topology>
    </subcellularLocation>
</comment>
<dbReference type="InterPro" id="IPR003593">
    <property type="entry name" value="AAA+_ATPase"/>
</dbReference>
<dbReference type="RefSeq" id="WP_108951779.1">
    <property type="nucleotide sequence ID" value="NZ_BEVZ01000001.1"/>
</dbReference>
<dbReference type="PANTHER" id="PTHR43394:SF1">
    <property type="entry name" value="ATP-BINDING CASSETTE SUB-FAMILY B MEMBER 10, MITOCHONDRIAL"/>
    <property type="match status" value="1"/>
</dbReference>
<keyword evidence="4 10" id="KW-0067">ATP-binding</keyword>
<dbReference type="InterPro" id="IPR017871">
    <property type="entry name" value="ABC_transporter-like_CS"/>
</dbReference>
<keyword evidence="11" id="KW-1185">Reference proteome</keyword>
<evidence type="ECO:0000256" key="3">
    <source>
        <dbReference type="ARBA" id="ARBA00022741"/>
    </source>
</evidence>
<keyword evidence="5 7" id="KW-1133">Transmembrane helix</keyword>
<feature type="domain" description="ABC transporter" evidence="8">
    <location>
        <begin position="357"/>
        <end position="609"/>
    </location>
</feature>
<dbReference type="PROSITE" id="PS50929">
    <property type="entry name" value="ABC_TM1F"/>
    <property type="match status" value="1"/>
</dbReference>
<evidence type="ECO:0000256" key="6">
    <source>
        <dbReference type="ARBA" id="ARBA00023136"/>
    </source>
</evidence>
<dbReference type="SUPFAM" id="SSF90123">
    <property type="entry name" value="ABC transporter transmembrane region"/>
    <property type="match status" value="1"/>
</dbReference>
<feature type="transmembrane region" description="Helical" evidence="7">
    <location>
        <begin position="266"/>
        <end position="285"/>
    </location>
</feature>
<feature type="domain" description="ABC transmembrane type-1" evidence="9">
    <location>
        <begin position="41"/>
        <end position="323"/>
    </location>
</feature>
<evidence type="ECO:0000256" key="5">
    <source>
        <dbReference type="ARBA" id="ARBA00022989"/>
    </source>
</evidence>
<dbReference type="EMBL" id="JBEZUR010000004">
    <property type="protein sequence ID" value="MEU3553552.1"/>
    <property type="molecule type" value="Genomic_DNA"/>
</dbReference>
<dbReference type="GO" id="GO:0005524">
    <property type="term" value="F:ATP binding"/>
    <property type="evidence" value="ECO:0007669"/>
    <property type="project" value="UniProtKB-KW"/>
</dbReference>
<dbReference type="Gene3D" id="1.20.1560.10">
    <property type="entry name" value="ABC transporter type 1, transmembrane domain"/>
    <property type="match status" value="1"/>
</dbReference>
<protein>
    <submittedName>
        <fullName evidence="10">ABC transporter ATP-binding protein</fullName>
    </submittedName>
</protein>
<feature type="transmembrane region" description="Helical" evidence="7">
    <location>
        <begin position="42"/>
        <end position="62"/>
    </location>
</feature>
<name>A0ABV2YCU2_9ACTN</name>
<gene>
    <name evidence="10" type="ORF">AB0E65_04840</name>
</gene>
<dbReference type="InterPro" id="IPR011527">
    <property type="entry name" value="ABC1_TM_dom"/>
</dbReference>
<evidence type="ECO:0000259" key="9">
    <source>
        <dbReference type="PROSITE" id="PS50929"/>
    </source>
</evidence>
<dbReference type="Proteomes" id="UP001550850">
    <property type="component" value="Unassembled WGS sequence"/>
</dbReference>
<evidence type="ECO:0000256" key="1">
    <source>
        <dbReference type="ARBA" id="ARBA00004651"/>
    </source>
</evidence>